<dbReference type="InterPro" id="IPR039420">
    <property type="entry name" value="WalR-like"/>
</dbReference>
<dbReference type="PROSITE" id="PS50110">
    <property type="entry name" value="RESPONSE_REGULATORY"/>
    <property type="match status" value="1"/>
</dbReference>
<evidence type="ECO:0000259" key="11">
    <source>
        <dbReference type="PROSITE" id="PS51755"/>
    </source>
</evidence>
<dbReference type="Pfam" id="PF00072">
    <property type="entry name" value="Response_reg"/>
    <property type="match status" value="1"/>
</dbReference>
<feature type="DNA-binding region" description="OmpR/PhoB-type" evidence="9">
    <location>
        <begin position="124"/>
        <end position="218"/>
    </location>
</feature>
<evidence type="ECO:0000313" key="12">
    <source>
        <dbReference type="EMBL" id="AQS47403.1"/>
    </source>
</evidence>
<dbReference type="PANTHER" id="PTHR48111:SF35">
    <property type="entry name" value="TRANSCRIPTIONAL REGULATORY PROTEIN QSEB"/>
    <property type="match status" value="1"/>
</dbReference>
<evidence type="ECO:0000256" key="2">
    <source>
        <dbReference type="ARBA" id="ARBA00022490"/>
    </source>
</evidence>
<name>A0ABM6IFB5_9RHOB</name>
<evidence type="ECO:0000256" key="9">
    <source>
        <dbReference type="PROSITE-ProRule" id="PRU01091"/>
    </source>
</evidence>
<protein>
    <submittedName>
        <fullName evidence="12">DNA-binding response regulator</fullName>
    </submittedName>
</protein>
<dbReference type="SUPFAM" id="SSF52172">
    <property type="entry name" value="CheY-like"/>
    <property type="match status" value="1"/>
</dbReference>
<keyword evidence="13" id="KW-1185">Reference proteome</keyword>
<dbReference type="EMBL" id="CP019437">
    <property type="protein sequence ID" value="AQS47403.1"/>
    <property type="molecule type" value="Genomic_DNA"/>
</dbReference>
<sequence>MRILVVEDDSILADGLRVGLGMAGFTADVVSCLEDARAALAGAEYRALVLDLMLPDGSGLELLRELRAGRAGLPVLLLTARDQVEDRVAGLDAGADDYLGKPFDLDELAARLRALSRRSDGRAAAQIAHAGLELDPGTRSAAFNGQPLKLSRREFAVLQALAERPGRVLAKSDLEDRLYGWDEEVESNAVEVHIHHLRAKLGRDFIETLRGIGYRLRPEETSPSRSASASS</sequence>
<organism evidence="12 13">
    <name type="scientific">Thioclava nitratireducens</name>
    <dbReference type="NCBI Taxonomy" id="1915078"/>
    <lineage>
        <taxon>Bacteria</taxon>
        <taxon>Pseudomonadati</taxon>
        <taxon>Pseudomonadota</taxon>
        <taxon>Alphaproteobacteria</taxon>
        <taxon>Rhodobacterales</taxon>
        <taxon>Paracoccaceae</taxon>
        <taxon>Thioclava</taxon>
    </lineage>
</organism>
<feature type="domain" description="Response regulatory" evidence="10">
    <location>
        <begin position="2"/>
        <end position="116"/>
    </location>
</feature>
<dbReference type="InterPro" id="IPR001789">
    <property type="entry name" value="Sig_transdc_resp-reg_receiver"/>
</dbReference>
<dbReference type="InterPro" id="IPR001867">
    <property type="entry name" value="OmpR/PhoB-type_DNA-bd"/>
</dbReference>
<keyword evidence="4" id="KW-0902">Two-component regulatory system</keyword>
<gene>
    <name evidence="12" type="ORF">BMG03_06015</name>
</gene>
<dbReference type="GO" id="GO:0003677">
    <property type="term" value="F:DNA binding"/>
    <property type="evidence" value="ECO:0007669"/>
    <property type="project" value="UniProtKB-KW"/>
</dbReference>
<proteinExistence type="predicted"/>
<evidence type="ECO:0000256" key="8">
    <source>
        <dbReference type="PROSITE-ProRule" id="PRU00169"/>
    </source>
</evidence>
<evidence type="ECO:0000256" key="4">
    <source>
        <dbReference type="ARBA" id="ARBA00023012"/>
    </source>
</evidence>
<dbReference type="InterPro" id="IPR036388">
    <property type="entry name" value="WH-like_DNA-bd_sf"/>
</dbReference>
<keyword evidence="7" id="KW-0804">Transcription</keyword>
<dbReference type="PANTHER" id="PTHR48111">
    <property type="entry name" value="REGULATOR OF RPOS"/>
    <property type="match status" value="1"/>
</dbReference>
<evidence type="ECO:0000256" key="1">
    <source>
        <dbReference type="ARBA" id="ARBA00004496"/>
    </source>
</evidence>
<dbReference type="Proteomes" id="UP000185622">
    <property type="component" value="Chromosome"/>
</dbReference>
<feature type="domain" description="OmpR/PhoB-type" evidence="11">
    <location>
        <begin position="124"/>
        <end position="218"/>
    </location>
</feature>
<dbReference type="Gene3D" id="1.10.10.10">
    <property type="entry name" value="Winged helix-like DNA-binding domain superfamily/Winged helix DNA-binding domain"/>
    <property type="match status" value="1"/>
</dbReference>
<keyword evidence="6 9" id="KW-0238">DNA-binding</keyword>
<comment type="subcellular location">
    <subcellularLocation>
        <location evidence="1">Cytoplasm</location>
    </subcellularLocation>
</comment>
<evidence type="ECO:0000256" key="7">
    <source>
        <dbReference type="ARBA" id="ARBA00023163"/>
    </source>
</evidence>
<evidence type="ECO:0000256" key="5">
    <source>
        <dbReference type="ARBA" id="ARBA00023015"/>
    </source>
</evidence>
<accession>A0ABM6IFB5</accession>
<dbReference type="Gene3D" id="6.10.250.690">
    <property type="match status" value="1"/>
</dbReference>
<dbReference type="Pfam" id="PF00486">
    <property type="entry name" value="Trans_reg_C"/>
    <property type="match status" value="1"/>
</dbReference>
<evidence type="ECO:0000313" key="13">
    <source>
        <dbReference type="Proteomes" id="UP000185622"/>
    </source>
</evidence>
<feature type="modified residue" description="4-aspartylphosphate" evidence="8">
    <location>
        <position position="51"/>
    </location>
</feature>
<dbReference type="Gene3D" id="3.40.50.2300">
    <property type="match status" value="1"/>
</dbReference>
<dbReference type="CDD" id="cd00383">
    <property type="entry name" value="trans_reg_C"/>
    <property type="match status" value="1"/>
</dbReference>
<dbReference type="RefSeq" id="WP_075776322.1">
    <property type="nucleotide sequence ID" value="NZ_CP019437.1"/>
</dbReference>
<evidence type="ECO:0000256" key="3">
    <source>
        <dbReference type="ARBA" id="ARBA00022553"/>
    </source>
</evidence>
<dbReference type="CDD" id="cd17624">
    <property type="entry name" value="REC_OmpR_PmrA-like"/>
    <property type="match status" value="1"/>
</dbReference>
<dbReference type="PROSITE" id="PS51755">
    <property type="entry name" value="OMPR_PHOB"/>
    <property type="match status" value="1"/>
</dbReference>
<keyword evidence="2" id="KW-0963">Cytoplasm</keyword>
<keyword evidence="3 8" id="KW-0597">Phosphoprotein</keyword>
<evidence type="ECO:0000256" key="6">
    <source>
        <dbReference type="ARBA" id="ARBA00023125"/>
    </source>
</evidence>
<evidence type="ECO:0000259" key="10">
    <source>
        <dbReference type="PROSITE" id="PS50110"/>
    </source>
</evidence>
<reference evidence="12 13" key="1">
    <citation type="submission" date="2017-01" db="EMBL/GenBank/DDBJ databases">
        <title>The complete genome sequence of a sulfur-oxidizing marine bacterium Thioclava sp. 25B10_4T.</title>
        <authorList>
            <person name="Liu Y."/>
            <person name="Lai Q."/>
            <person name="Shao Z."/>
        </authorList>
    </citation>
    <scope>NUCLEOTIDE SEQUENCE [LARGE SCALE GENOMIC DNA]</scope>
    <source>
        <strain evidence="12 13">25B10_4</strain>
    </source>
</reference>
<keyword evidence="5" id="KW-0805">Transcription regulation</keyword>
<dbReference type="InterPro" id="IPR011006">
    <property type="entry name" value="CheY-like_superfamily"/>
</dbReference>
<dbReference type="SMART" id="SM00862">
    <property type="entry name" value="Trans_reg_C"/>
    <property type="match status" value="1"/>
</dbReference>
<dbReference type="SMART" id="SM00448">
    <property type="entry name" value="REC"/>
    <property type="match status" value="1"/>
</dbReference>